<evidence type="ECO:0000313" key="2">
    <source>
        <dbReference type="Proteomes" id="UP000825935"/>
    </source>
</evidence>
<comment type="caution">
    <text evidence="1">The sequence shown here is derived from an EMBL/GenBank/DDBJ whole genome shotgun (WGS) entry which is preliminary data.</text>
</comment>
<name>A0A8T2Q7R0_CERRI</name>
<organism evidence="1 2">
    <name type="scientific">Ceratopteris richardii</name>
    <name type="common">Triangle waterfern</name>
    <dbReference type="NCBI Taxonomy" id="49495"/>
    <lineage>
        <taxon>Eukaryota</taxon>
        <taxon>Viridiplantae</taxon>
        <taxon>Streptophyta</taxon>
        <taxon>Embryophyta</taxon>
        <taxon>Tracheophyta</taxon>
        <taxon>Polypodiopsida</taxon>
        <taxon>Polypodiidae</taxon>
        <taxon>Polypodiales</taxon>
        <taxon>Pteridineae</taxon>
        <taxon>Pteridaceae</taxon>
        <taxon>Parkerioideae</taxon>
        <taxon>Ceratopteris</taxon>
    </lineage>
</organism>
<dbReference type="AlphaFoldDB" id="A0A8T2Q7R0"/>
<accession>A0A8T2Q7R0</accession>
<keyword evidence="2" id="KW-1185">Reference proteome</keyword>
<sequence>MLLAGGSKSSSTVALYMKQLGIADHVACSSILNLPRLQFLLSSSCSSVYIDEQINLSMMRSHLQVWDALKRFFRDLHNRLICFDFPINVAPHMQHTYLMKKESLSLSLSLSVTYPYP</sequence>
<gene>
    <name evidence="1" type="ORF">KP509_37G025700</name>
</gene>
<reference evidence="1" key="1">
    <citation type="submission" date="2021-08" db="EMBL/GenBank/DDBJ databases">
        <title>WGS assembly of Ceratopteris richardii.</title>
        <authorList>
            <person name="Marchant D.B."/>
            <person name="Chen G."/>
            <person name="Jenkins J."/>
            <person name="Shu S."/>
            <person name="Leebens-Mack J."/>
            <person name="Grimwood J."/>
            <person name="Schmutz J."/>
            <person name="Soltis P."/>
            <person name="Soltis D."/>
            <person name="Chen Z.-H."/>
        </authorList>
    </citation>
    <scope>NUCLEOTIDE SEQUENCE</scope>
    <source>
        <strain evidence="1">Whitten #5841</strain>
        <tissue evidence="1">Leaf</tissue>
    </source>
</reference>
<evidence type="ECO:0000313" key="1">
    <source>
        <dbReference type="EMBL" id="KAH7279593.1"/>
    </source>
</evidence>
<protein>
    <submittedName>
        <fullName evidence="1">Uncharacterized protein</fullName>
    </submittedName>
</protein>
<proteinExistence type="predicted"/>
<dbReference type="Proteomes" id="UP000825935">
    <property type="component" value="Chromosome 37"/>
</dbReference>
<dbReference type="EMBL" id="CM035442">
    <property type="protein sequence ID" value="KAH7279593.1"/>
    <property type="molecule type" value="Genomic_DNA"/>
</dbReference>